<keyword evidence="3" id="KW-0233">DNA recombination</keyword>
<dbReference type="AlphaFoldDB" id="A0A2Z2Q7X2"/>
<dbReference type="InterPro" id="IPR002104">
    <property type="entry name" value="Integrase_catalytic"/>
</dbReference>
<evidence type="ECO:0000313" key="5">
    <source>
        <dbReference type="EMBL" id="ASK49639.1"/>
    </source>
</evidence>
<name>A0A2Z2Q7X2_AGRVI</name>
<proteinExistence type="predicted"/>
<dbReference type="OMA" id="WARRDSH"/>
<keyword evidence="1" id="KW-0159">Chromosome partition</keyword>
<dbReference type="GO" id="GO:0007059">
    <property type="term" value="P:chromosome segregation"/>
    <property type="evidence" value="ECO:0007669"/>
    <property type="project" value="UniProtKB-KW"/>
</dbReference>
<keyword evidence="2" id="KW-0229">DNA integration</keyword>
<evidence type="ECO:0000259" key="4">
    <source>
        <dbReference type="PROSITE" id="PS51898"/>
    </source>
</evidence>
<dbReference type="PROSITE" id="PS51898">
    <property type="entry name" value="TYR_RECOMBINASE"/>
    <property type="match status" value="1"/>
</dbReference>
<geneLocation type="plasmid" evidence="5">
    <name>pTi_CFBP2681</name>
</geneLocation>
<dbReference type="InterPro" id="IPR011010">
    <property type="entry name" value="DNA_brk_join_enz"/>
</dbReference>
<dbReference type="PANTHER" id="PTHR30349:SF81">
    <property type="entry name" value="TYROSINE RECOMBINASE XERC"/>
    <property type="match status" value="1"/>
</dbReference>
<dbReference type="SUPFAM" id="SSF56349">
    <property type="entry name" value="DNA breaking-rejoining enzymes"/>
    <property type="match status" value="1"/>
</dbReference>
<feature type="domain" description="Tyr recombinase" evidence="4">
    <location>
        <begin position="103"/>
        <end position="301"/>
    </location>
</feature>
<dbReference type="Pfam" id="PF00589">
    <property type="entry name" value="Phage_integrase"/>
    <property type="match status" value="1"/>
</dbReference>
<evidence type="ECO:0000256" key="1">
    <source>
        <dbReference type="ARBA" id="ARBA00022829"/>
    </source>
</evidence>
<dbReference type="InterPro" id="IPR013762">
    <property type="entry name" value="Integrase-like_cat_sf"/>
</dbReference>
<dbReference type="GO" id="GO:0006310">
    <property type="term" value="P:DNA recombination"/>
    <property type="evidence" value="ECO:0007669"/>
    <property type="project" value="UniProtKB-KW"/>
</dbReference>
<dbReference type="EMBL" id="KY000075">
    <property type="protein sequence ID" value="ASK49639.1"/>
    <property type="molecule type" value="Genomic_DNA"/>
</dbReference>
<accession>A0A2Z2Q7X2</accession>
<organism evidence="5">
    <name type="scientific">Agrobacterium vitis</name>
    <name type="common">Rhizobium vitis</name>
    <dbReference type="NCBI Taxonomy" id="373"/>
    <lineage>
        <taxon>Bacteria</taxon>
        <taxon>Pseudomonadati</taxon>
        <taxon>Pseudomonadota</taxon>
        <taxon>Alphaproteobacteria</taxon>
        <taxon>Hyphomicrobiales</taxon>
        <taxon>Rhizobiaceae</taxon>
        <taxon>Rhizobium/Agrobacterium group</taxon>
        <taxon>Agrobacterium</taxon>
    </lineage>
</organism>
<dbReference type="PANTHER" id="PTHR30349">
    <property type="entry name" value="PHAGE INTEGRASE-RELATED"/>
    <property type="match status" value="1"/>
</dbReference>
<dbReference type="Gene3D" id="1.10.443.10">
    <property type="entry name" value="Intergrase catalytic core"/>
    <property type="match status" value="1"/>
</dbReference>
<protein>
    <recommendedName>
        <fullName evidence="4">Tyr recombinase domain-containing protein</fullName>
    </recommendedName>
</protein>
<sequence>MAGEVAMLTDDADRYIALRRSLGFKLAKTSRHLAAFACYAVDHGDIHVRHETAIAWAATVSSTPRSHQRRLGEIALFARFLHAEDRAHEVPHHHPDPGAAKRPAPYIYTSAELARMLDAAGNLRHQKPSPLRRHIYVMLVGLLASTGLRISEALNLRLDDALPDGVLHIRQTKFNKSRLVPMHASVVEALRAYLEVRRRFAGADDHVFLSVDAKPMPLRTVESTFHVILRKAGVGQDRSRRPRIHDLRHTFATRALEQCAMRRDDVARDFVALSTYLGHASIRHTYWYLEATPDLMGDIAAAAEALIEGEIA</sequence>
<reference evidence="5" key="1">
    <citation type="submission" date="2016-10" db="EMBL/GenBank/DDBJ databases">
        <title>Agrobacterium Ti plasmids: Classification based on T-DNA and Vir regions organization.</title>
        <authorList>
            <person name="Nabi N."/>
            <person name="Vial L."/>
            <person name="Ben Hafsa A."/>
            <person name="Chapulliot D."/>
            <person name="Berard A."/>
            <person name="Chauveau A."/>
            <person name="Le Paslier M.-C."/>
            <person name="Harzallah Skhiri F."/>
            <person name="Brunel D."/>
            <person name="Nesme X."/>
            <person name="Chaouachi M."/>
        </authorList>
    </citation>
    <scope>NUCLEOTIDE SEQUENCE</scope>
    <source>
        <strain evidence="5">CFBP2681</strain>
        <plasmid evidence="5">pTi_CFBP2681</plasmid>
    </source>
</reference>
<dbReference type="GO" id="GO:0015074">
    <property type="term" value="P:DNA integration"/>
    <property type="evidence" value="ECO:0007669"/>
    <property type="project" value="UniProtKB-KW"/>
</dbReference>
<evidence type="ECO:0000256" key="2">
    <source>
        <dbReference type="ARBA" id="ARBA00022908"/>
    </source>
</evidence>
<keyword evidence="5" id="KW-0614">Plasmid</keyword>
<evidence type="ECO:0000256" key="3">
    <source>
        <dbReference type="ARBA" id="ARBA00023172"/>
    </source>
</evidence>
<dbReference type="InterPro" id="IPR050090">
    <property type="entry name" value="Tyrosine_recombinase_XerCD"/>
</dbReference>
<dbReference type="GO" id="GO:0003677">
    <property type="term" value="F:DNA binding"/>
    <property type="evidence" value="ECO:0007669"/>
    <property type="project" value="InterPro"/>
</dbReference>